<keyword evidence="1" id="KW-0732">Signal</keyword>
<dbReference type="EMBL" id="KV441561">
    <property type="protein sequence ID" value="OAF99793.1"/>
    <property type="molecule type" value="Genomic_DNA"/>
</dbReference>
<sequence>MKFTTVFLAVLGLAAAAPAPAVVTKKNALGDRIKADIEARTPIGQFIWQWYGEDDATEEDAKPSPEY</sequence>
<accession>A0A177BWC7</accession>
<protein>
    <submittedName>
        <fullName evidence="2">Uncharacterized protein</fullName>
    </submittedName>
</protein>
<organism evidence="2 3">
    <name type="scientific">Paraphaeosphaeria sporulosa</name>
    <dbReference type="NCBI Taxonomy" id="1460663"/>
    <lineage>
        <taxon>Eukaryota</taxon>
        <taxon>Fungi</taxon>
        <taxon>Dikarya</taxon>
        <taxon>Ascomycota</taxon>
        <taxon>Pezizomycotina</taxon>
        <taxon>Dothideomycetes</taxon>
        <taxon>Pleosporomycetidae</taxon>
        <taxon>Pleosporales</taxon>
        <taxon>Massarineae</taxon>
        <taxon>Didymosphaeriaceae</taxon>
        <taxon>Paraphaeosphaeria</taxon>
    </lineage>
</organism>
<dbReference type="GeneID" id="28763113"/>
<reference evidence="2 3" key="1">
    <citation type="submission" date="2016-05" db="EMBL/GenBank/DDBJ databases">
        <title>Comparative analysis of secretome profiles of manganese(II)-oxidizing ascomycete fungi.</title>
        <authorList>
            <consortium name="DOE Joint Genome Institute"/>
            <person name="Zeiner C.A."/>
            <person name="Purvine S.O."/>
            <person name="Zink E.M."/>
            <person name="Wu S."/>
            <person name="Pasa-Tolic L."/>
            <person name="Chaput D.L."/>
            <person name="Haridas S."/>
            <person name="Grigoriev I.V."/>
            <person name="Santelli C.M."/>
            <person name="Hansel C.M."/>
        </authorList>
    </citation>
    <scope>NUCLEOTIDE SEQUENCE [LARGE SCALE GENOMIC DNA]</scope>
    <source>
        <strain evidence="2 3">AP3s5-JAC2a</strain>
    </source>
</reference>
<evidence type="ECO:0000256" key="1">
    <source>
        <dbReference type="SAM" id="SignalP"/>
    </source>
</evidence>
<dbReference type="Proteomes" id="UP000077069">
    <property type="component" value="Unassembled WGS sequence"/>
</dbReference>
<dbReference type="AlphaFoldDB" id="A0A177BWC7"/>
<proteinExistence type="predicted"/>
<keyword evidence="3" id="KW-1185">Reference proteome</keyword>
<evidence type="ECO:0000313" key="3">
    <source>
        <dbReference type="Proteomes" id="UP000077069"/>
    </source>
</evidence>
<evidence type="ECO:0000313" key="2">
    <source>
        <dbReference type="EMBL" id="OAF99793.1"/>
    </source>
</evidence>
<feature type="chain" id="PRO_5008057382" evidence="1">
    <location>
        <begin position="17"/>
        <end position="67"/>
    </location>
</feature>
<dbReference type="InParanoid" id="A0A177BWC7"/>
<dbReference type="RefSeq" id="XP_018030159.1">
    <property type="nucleotide sequence ID" value="XM_018179627.1"/>
</dbReference>
<feature type="signal peptide" evidence="1">
    <location>
        <begin position="1"/>
        <end position="16"/>
    </location>
</feature>
<dbReference type="OrthoDB" id="3799663at2759"/>
<gene>
    <name evidence="2" type="ORF">CC84DRAFT_1169292</name>
</gene>
<name>A0A177BWC7_9PLEO</name>